<sequence length="82" mass="9325">MVLRRYHFVEPIVFRNTLPCARLVLFIIYSASLCESIVVIPSLVTTLPCTRLVLFIIYSVSLRESIVVIHSKKALDGFVQCL</sequence>
<gene>
    <name evidence="1" type="ORF">ECBG_04266</name>
</gene>
<protein>
    <submittedName>
        <fullName evidence="1">Uncharacterized protein</fullName>
    </submittedName>
</protein>
<accession>M9T6J1</accession>
<dbReference type="KEGG" id="ecas:ECBG_04266"/>
<dbReference type="EMBL" id="CP004856">
    <property type="protein sequence ID" value="AGJ01219.1"/>
    <property type="molecule type" value="Genomic_DNA"/>
</dbReference>
<name>M9T6J1_ENTCA</name>
<keyword evidence="2" id="KW-1185">Reference proteome</keyword>
<dbReference type="AlphaFoldDB" id="M9T6J1"/>
<dbReference type="HOGENOM" id="CLU_2552924_0_0_9"/>
<reference evidence="1 2" key="2">
    <citation type="submission" date="2013-03" db="EMBL/GenBank/DDBJ databases">
        <title>The Genome Sequence of Enterococcus casseliflavus EC20 (899205).</title>
        <authorList>
            <consortium name="The Broad Institute Genomics Platform"/>
            <consortium name="The Broad Institute Genome Sequencing Center for Infectious Disease"/>
            <person name="Russ C."/>
            <person name="Feldgarden M."/>
            <person name="Gilmore M."/>
            <person name="Manson J."/>
            <person name="Palmer K."/>
            <person name="Carniol K."/>
            <person name="Walker B."/>
            <person name="Young S.K."/>
            <person name="Zeng Q."/>
            <person name="Gargeya S."/>
            <person name="Fitzgerald M."/>
            <person name="Haas B."/>
            <person name="Abouelleil A."/>
            <person name="Allen A.W."/>
            <person name="Alvarado L."/>
            <person name="Arachchi H.M."/>
            <person name="Berlin A.M."/>
            <person name="Chapman S.B."/>
            <person name="Gainer-Dewar J."/>
            <person name="Goldberg J."/>
            <person name="Griggs A."/>
            <person name="Gujja S."/>
            <person name="Hansen M."/>
            <person name="Howarth C."/>
            <person name="Imamovic A."/>
            <person name="Ireland A."/>
            <person name="Larimer J."/>
            <person name="McCowan C."/>
            <person name="Murphy C."/>
            <person name="Pearson M."/>
            <person name="Poon T.W."/>
            <person name="Priest M."/>
            <person name="Roberts A."/>
            <person name="Saif S."/>
            <person name="Shea T."/>
            <person name="Sisk P."/>
            <person name="Sykes S."/>
            <person name="Wortman J."/>
            <person name="Nusbaum C."/>
            <person name="Birren B."/>
        </authorList>
    </citation>
    <scope>NUCLEOTIDE SEQUENCE [LARGE SCALE GENOMIC DNA]</scope>
    <source>
        <strain evidence="1 2">EC20</strain>
    </source>
</reference>
<dbReference type="Proteomes" id="UP000012675">
    <property type="component" value="Chromosome"/>
</dbReference>
<evidence type="ECO:0000313" key="1">
    <source>
        <dbReference type="EMBL" id="AGJ01219.1"/>
    </source>
</evidence>
<organism evidence="1 2">
    <name type="scientific">Enterococcus casseliflavus EC20</name>
    <dbReference type="NCBI Taxonomy" id="565655"/>
    <lineage>
        <taxon>Bacteria</taxon>
        <taxon>Bacillati</taxon>
        <taxon>Bacillota</taxon>
        <taxon>Bacilli</taxon>
        <taxon>Lactobacillales</taxon>
        <taxon>Enterococcaceae</taxon>
        <taxon>Enterococcus</taxon>
    </lineage>
</organism>
<evidence type="ECO:0000313" key="2">
    <source>
        <dbReference type="Proteomes" id="UP000012675"/>
    </source>
</evidence>
<reference evidence="1 2" key="1">
    <citation type="submission" date="2009-02" db="EMBL/GenBank/DDBJ databases">
        <authorList>
            <consortium name="The Broad Institute Genome Sequencing Platform"/>
            <person name="Feldgarden M."/>
            <person name="Young S.K."/>
            <person name="Kodira C.D."/>
            <person name="Zeng Q."/>
            <person name="Koehrsen M."/>
            <person name="Alvarado L."/>
            <person name="Berlin A."/>
            <person name="Borenstein D."/>
            <person name="Chen Z."/>
            <person name="Engels R."/>
            <person name="Freedman E."/>
            <person name="Gellesch M."/>
            <person name="Goldberg J."/>
            <person name="Griggs A."/>
            <person name="Gujja S."/>
            <person name="Heiman D."/>
            <person name="Hepburn T."/>
            <person name="Howarth C."/>
            <person name="Jen D."/>
            <person name="Larson L."/>
            <person name="Lewis B."/>
            <person name="Mehta T."/>
            <person name="Park D."/>
            <person name="Pearson M."/>
            <person name="Roberts A."/>
            <person name="Saif S."/>
            <person name="Shea T."/>
            <person name="Shenoy N."/>
            <person name="Sisk P."/>
            <person name="Stolte C."/>
            <person name="Sykes S."/>
            <person name="Walk T."/>
            <person name="White J."/>
            <person name="Yandava C."/>
            <person name="Gilmore M."/>
            <person name="Manson J."/>
            <person name="Palmer K."/>
            <person name="Carniol K."/>
            <person name="Lander E."/>
            <person name="Nusbaum C."/>
            <person name="Galagan J."/>
            <person name="Birren B."/>
        </authorList>
    </citation>
    <scope>NUCLEOTIDE SEQUENCE [LARGE SCALE GENOMIC DNA]</scope>
    <source>
        <strain evidence="1 2">EC20</strain>
    </source>
</reference>
<proteinExistence type="predicted"/>